<name>A0A7C5L3I2_AQUAO</name>
<sequence>SMGWVYYLKGDYERAVQYLLDALRRVYDDPVVNEHVGDVLLKMGYPDSAVRYYKRSLMLLEKGKEGEKGQRERVLEKLKELGVSP</sequence>
<dbReference type="SUPFAM" id="SSF48452">
    <property type="entry name" value="TPR-like"/>
    <property type="match status" value="1"/>
</dbReference>
<proteinExistence type="predicted"/>
<organism evidence="1">
    <name type="scientific">Aquifex aeolicus</name>
    <dbReference type="NCBI Taxonomy" id="63363"/>
    <lineage>
        <taxon>Bacteria</taxon>
        <taxon>Pseudomonadati</taxon>
        <taxon>Aquificota</taxon>
        <taxon>Aquificia</taxon>
        <taxon>Aquificales</taxon>
        <taxon>Aquificaceae</taxon>
        <taxon>Aquifex</taxon>
    </lineage>
</organism>
<protein>
    <submittedName>
        <fullName evidence="1">Tetratricopeptide repeat protein</fullName>
    </submittedName>
</protein>
<dbReference type="Gene3D" id="1.25.40.10">
    <property type="entry name" value="Tetratricopeptide repeat domain"/>
    <property type="match status" value="1"/>
</dbReference>
<comment type="caution">
    <text evidence="1">The sequence shown here is derived from an EMBL/GenBank/DDBJ whole genome shotgun (WGS) entry which is preliminary data.</text>
</comment>
<dbReference type="Pfam" id="PF13176">
    <property type="entry name" value="TPR_7"/>
    <property type="match status" value="2"/>
</dbReference>
<gene>
    <name evidence="1" type="ORF">ENJ61_07790</name>
</gene>
<dbReference type="Proteomes" id="UP000885792">
    <property type="component" value="Unassembled WGS sequence"/>
</dbReference>
<evidence type="ECO:0000313" key="1">
    <source>
        <dbReference type="EMBL" id="HHJ64792.1"/>
    </source>
</evidence>
<dbReference type="AlphaFoldDB" id="A0A7C5L3I2"/>
<reference evidence="1" key="1">
    <citation type="journal article" date="2020" name="mSystems">
        <title>Genome- and Community-Level Interaction Insights into Carbon Utilization and Element Cycling Functions of Hydrothermarchaeota in Hydrothermal Sediment.</title>
        <authorList>
            <person name="Zhou Z."/>
            <person name="Liu Y."/>
            <person name="Xu W."/>
            <person name="Pan J."/>
            <person name="Luo Z.H."/>
            <person name="Li M."/>
        </authorList>
    </citation>
    <scope>NUCLEOTIDE SEQUENCE [LARGE SCALE GENOMIC DNA]</scope>
    <source>
        <strain evidence="1">HyVt-501</strain>
    </source>
</reference>
<dbReference type="InterPro" id="IPR019734">
    <property type="entry name" value="TPR_rpt"/>
</dbReference>
<dbReference type="InterPro" id="IPR011990">
    <property type="entry name" value="TPR-like_helical_dom_sf"/>
</dbReference>
<feature type="non-terminal residue" evidence="1">
    <location>
        <position position="1"/>
    </location>
</feature>
<dbReference type="EMBL" id="DRNB01000286">
    <property type="protein sequence ID" value="HHJ64792.1"/>
    <property type="molecule type" value="Genomic_DNA"/>
</dbReference>
<accession>A0A7C5L3I2</accession>